<dbReference type="STRING" id="104452.A0A0L7L7E4"/>
<proteinExistence type="predicted"/>
<keyword evidence="1" id="KW-0808">Transferase</keyword>
<keyword evidence="1" id="KW-0548">Nucleotidyltransferase</keyword>
<dbReference type="AlphaFoldDB" id="A0A0L7L7E4"/>
<dbReference type="Proteomes" id="UP000037510">
    <property type="component" value="Unassembled WGS sequence"/>
</dbReference>
<evidence type="ECO:0000313" key="1">
    <source>
        <dbReference type="EMBL" id="KOB71264.1"/>
    </source>
</evidence>
<gene>
    <name evidence="1" type="ORF">OBRU01_13996</name>
</gene>
<feature type="non-terminal residue" evidence="1">
    <location>
        <position position="178"/>
    </location>
</feature>
<organism evidence="1 2">
    <name type="scientific">Operophtera brumata</name>
    <name type="common">Winter moth</name>
    <name type="synonym">Phalaena brumata</name>
    <dbReference type="NCBI Taxonomy" id="104452"/>
    <lineage>
        <taxon>Eukaryota</taxon>
        <taxon>Metazoa</taxon>
        <taxon>Ecdysozoa</taxon>
        <taxon>Arthropoda</taxon>
        <taxon>Hexapoda</taxon>
        <taxon>Insecta</taxon>
        <taxon>Pterygota</taxon>
        <taxon>Neoptera</taxon>
        <taxon>Endopterygota</taxon>
        <taxon>Lepidoptera</taxon>
        <taxon>Glossata</taxon>
        <taxon>Ditrysia</taxon>
        <taxon>Geometroidea</taxon>
        <taxon>Geometridae</taxon>
        <taxon>Larentiinae</taxon>
        <taxon>Operophtera</taxon>
    </lineage>
</organism>
<accession>A0A0L7L7E4</accession>
<dbReference type="GO" id="GO:0003964">
    <property type="term" value="F:RNA-directed DNA polymerase activity"/>
    <property type="evidence" value="ECO:0007669"/>
    <property type="project" value="UniProtKB-KW"/>
</dbReference>
<sequence length="178" mass="19624">MNEVAVPLSYILTELFNACIREGKYPQVLKYGKGKREELNSYRPVSIIPVIAKIFEYGLSARISDYLTSTDSLSDRQYAYRRGRSTTDVVRQMVVSGASGGETSGSLTTSIGVAQGSSISNIMFSLLLNDLPECIADAHILIDVAAVVKAPNMEQLERRLNMVANQLHVWFSVNGFLL</sequence>
<dbReference type="EMBL" id="JTDY01002507">
    <property type="protein sequence ID" value="KOB71264.1"/>
    <property type="molecule type" value="Genomic_DNA"/>
</dbReference>
<protein>
    <submittedName>
        <fullName evidence="1">Reverse transcriptase</fullName>
    </submittedName>
</protein>
<keyword evidence="2" id="KW-1185">Reference proteome</keyword>
<keyword evidence="1" id="KW-0695">RNA-directed DNA polymerase</keyword>
<dbReference type="PANTHER" id="PTHR19446">
    <property type="entry name" value="REVERSE TRANSCRIPTASES"/>
    <property type="match status" value="1"/>
</dbReference>
<comment type="caution">
    <text evidence="1">The sequence shown here is derived from an EMBL/GenBank/DDBJ whole genome shotgun (WGS) entry which is preliminary data.</text>
</comment>
<name>A0A0L7L7E4_OPEBR</name>
<evidence type="ECO:0000313" key="2">
    <source>
        <dbReference type="Proteomes" id="UP000037510"/>
    </source>
</evidence>
<feature type="non-terminal residue" evidence="1">
    <location>
        <position position="1"/>
    </location>
</feature>
<reference evidence="1 2" key="1">
    <citation type="journal article" date="2015" name="Genome Biol. Evol.">
        <title>The genome of winter moth (Operophtera brumata) provides a genomic perspective on sexual dimorphism and phenology.</title>
        <authorList>
            <person name="Derks M.F."/>
            <person name="Smit S."/>
            <person name="Salis L."/>
            <person name="Schijlen E."/>
            <person name="Bossers A."/>
            <person name="Mateman C."/>
            <person name="Pijl A.S."/>
            <person name="de Ridder D."/>
            <person name="Groenen M.A."/>
            <person name="Visser M.E."/>
            <person name="Megens H.J."/>
        </authorList>
    </citation>
    <scope>NUCLEOTIDE SEQUENCE [LARGE SCALE GENOMIC DNA]</scope>
    <source>
        <strain evidence="1">WM2013NL</strain>
        <tissue evidence="1">Head and thorax</tissue>
    </source>
</reference>